<protein>
    <submittedName>
        <fullName evidence="2">Glyoxalase bleomycin resistance protein dioxygenase superfamily</fullName>
    </submittedName>
</protein>
<dbReference type="OrthoDB" id="408973at2759"/>
<dbReference type="PANTHER" id="PTHR40265:SF1">
    <property type="entry name" value="GLYOXALASE-LIKE DOMAIN-CONTAINING PROTEIN"/>
    <property type="match status" value="1"/>
</dbReference>
<dbReference type="HOGENOM" id="CLU_058475_0_1_1"/>
<dbReference type="Gene3D" id="3.10.180.10">
    <property type="entry name" value="2,3-Dihydroxybiphenyl 1,2-Dioxygenase, domain 1"/>
    <property type="match status" value="1"/>
</dbReference>
<dbReference type="OMA" id="KWATSAP"/>
<dbReference type="Pfam" id="PF13468">
    <property type="entry name" value="Glyoxalase_3"/>
    <property type="match status" value="1"/>
</dbReference>
<name>S3BSF0_OPHP1</name>
<dbReference type="PANTHER" id="PTHR40265">
    <property type="entry name" value="BLL2707 PROTEIN"/>
    <property type="match status" value="1"/>
</dbReference>
<proteinExistence type="predicted"/>
<evidence type="ECO:0000259" key="1">
    <source>
        <dbReference type="Pfam" id="PF13468"/>
    </source>
</evidence>
<dbReference type="VEuPathDB" id="FungiDB:F503_07670"/>
<dbReference type="Proteomes" id="UP000016923">
    <property type="component" value="Unassembled WGS sequence"/>
</dbReference>
<dbReference type="GO" id="GO:0051213">
    <property type="term" value="F:dioxygenase activity"/>
    <property type="evidence" value="ECO:0007669"/>
    <property type="project" value="UniProtKB-KW"/>
</dbReference>
<sequence length="310" mass="32996">MAAGNNDKRSSDRKRLLLVLVSESVDILLEMAPLLDHIVILLPQPALDSLPSWLTDAFTVIKGGQHAGGTTANQLVLLADGVYLELIAFVGTDEGRRAHRWGAEPEGHVIDWALSLAGESVDAVDKQFSGVQKQVAAAGVGLEYKDLVAGGRTRPDGEVLKWATSAPADTASSTDLVGVLPFWCLDRTPRRLRVPYEDNDGTLAQHPSQAAGVSSVTLRVADAALRDRLRKAYDAVLPRTAEDEWSVSAPTPVSGGRVAHLHLGLAEGDAATVAAGRRGSIELGLFTDGKPGTVGGYLVDGWRFEIKLEN</sequence>
<accession>S3BSF0</accession>
<evidence type="ECO:0000313" key="3">
    <source>
        <dbReference type="Proteomes" id="UP000016923"/>
    </source>
</evidence>
<dbReference type="InterPro" id="IPR025870">
    <property type="entry name" value="Glyoxalase-like_dom"/>
</dbReference>
<keyword evidence="2" id="KW-0560">Oxidoreductase</keyword>
<dbReference type="AlphaFoldDB" id="S3BSF0"/>
<keyword evidence="2" id="KW-0223">Dioxygenase</keyword>
<dbReference type="InterPro" id="IPR029068">
    <property type="entry name" value="Glyas_Bleomycin-R_OHBP_Dase"/>
</dbReference>
<feature type="domain" description="Glyoxalase-like" evidence="1">
    <location>
        <begin position="35"/>
        <end position="235"/>
    </location>
</feature>
<dbReference type="eggNOG" id="ENOG502S4CM">
    <property type="taxonomic scope" value="Eukaryota"/>
</dbReference>
<dbReference type="EMBL" id="KE148168">
    <property type="protein sequence ID" value="EPE03367.1"/>
    <property type="molecule type" value="Genomic_DNA"/>
</dbReference>
<reference evidence="2 3" key="1">
    <citation type="journal article" date="2013" name="BMC Genomics">
        <title>The genome and transcriptome of the pine saprophyte Ophiostoma piceae, and a comparison with the bark beetle-associated pine pathogen Grosmannia clavigera.</title>
        <authorList>
            <person name="Haridas S."/>
            <person name="Wang Y."/>
            <person name="Lim L."/>
            <person name="Massoumi Alamouti S."/>
            <person name="Jackman S."/>
            <person name="Docking R."/>
            <person name="Robertson G."/>
            <person name="Birol I."/>
            <person name="Bohlmann J."/>
            <person name="Breuil C."/>
        </authorList>
    </citation>
    <scope>NUCLEOTIDE SEQUENCE [LARGE SCALE GENOMIC DNA]</scope>
    <source>
        <strain evidence="2 3">UAMH 11346</strain>
    </source>
</reference>
<keyword evidence="3" id="KW-1185">Reference proteome</keyword>
<evidence type="ECO:0000313" key="2">
    <source>
        <dbReference type="EMBL" id="EPE03367.1"/>
    </source>
</evidence>
<organism evidence="2 3">
    <name type="scientific">Ophiostoma piceae (strain UAMH 11346)</name>
    <name type="common">Sap stain fungus</name>
    <dbReference type="NCBI Taxonomy" id="1262450"/>
    <lineage>
        <taxon>Eukaryota</taxon>
        <taxon>Fungi</taxon>
        <taxon>Dikarya</taxon>
        <taxon>Ascomycota</taxon>
        <taxon>Pezizomycotina</taxon>
        <taxon>Sordariomycetes</taxon>
        <taxon>Sordariomycetidae</taxon>
        <taxon>Ophiostomatales</taxon>
        <taxon>Ophiostomataceae</taxon>
        <taxon>Ophiostoma</taxon>
    </lineage>
</organism>
<gene>
    <name evidence="2" type="ORF">F503_07670</name>
</gene>